<organism evidence="1 2">
    <name type="scientific">Namhaeicola litoreus</name>
    <dbReference type="NCBI Taxonomy" id="1052145"/>
    <lineage>
        <taxon>Bacteria</taxon>
        <taxon>Pseudomonadati</taxon>
        <taxon>Bacteroidota</taxon>
        <taxon>Flavobacteriia</taxon>
        <taxon>Flavobacteriales</taxon>
        <taxon>Flavobacteriaceae</taxon>
        <taxon>Namhaeicola</taxon>
    </lineage>
</organism>
<protein>
    <submittedName>
        <fullName evidence="1">DUF1573 domain-containing protein</fullName>
    </submittedName>
</protein>
<dbReference type="EMBL" id="JBHTMY010000003">
    <property type="protein sequence ID" value="MFD1316591.1"/>
    <property type="molecule type" value="Genomic_DNA"/>
</dbReference>
<dbReference type="RefSeq" id="WP_377179715.1">
    <property type="nucleotide sequence ID" value="NZ_JBHTMY010000003.1"/>
</dbReference>
<name>A0ABW3Y6E2_9FLAO</name>
<keyword evidence="2" id="KW-1185">Reference proteome</keyword>
<dbReference type="Pfam" id="PF07610">
    <property type="entry name" value="DUF1573"/>
    <property type="match status" value="1"/>
</dbReference>
<dbReference type="PANTHER" id="PTHR37833:SF1">
    <property type="entry name" value="SIGNAL PEPTIDE PROTEIN"/>
    <property type="match status" value="1"/>
</dbReference>
<gene>
    <name evidence="1" type="ORF">ACFQ39_13275</name>
</gene>
<evidence type="ECO:0000313" key="2">
    <source>
        <dbReference type="Proteomes" id="UP001597201"/>
    </source>
</evidence>
<dbReference type="PANTHER" id="PTHR37833">
    <property type="entry name" value="LIPOPROTEIN-RELATED"/>
    <property type="match status" value="1"/>
</dbReference>
<dbReference type="InterPro" id="IPR013783">
    <property type="entry name" value="Ig-like_fold"/>
</dbReference>
<accession>A0ABW3Y6E2</accession>
<dbReference type="PROSITE" id="PS51257">
    <property type="entry name" value="PROKAR_LIPOPROTEIN"/>
    <property type="match status" value="1"/>
</dbReference>
<dbReference type="InterPro" id="IPR011467">
    <property type="entry name" value="DUF1573"/>
</dbReference>
<dbReference type="Proteomes" id="UP001597201">
    <property type="component" value="Unassembled WGS sequence"/>
</dbReference>
<reference evidence="2" key="1">
    <citation type="journal article" date="2019" name="Int. J. Syst. Evol. Microbiol.">
        <title>The Global Catalogue of Microorganisms (GCM) 10K type strain sequencing project: providing services to taxonomists for standard genome sequencing and annotation.</title>
        <authorList>
            <consortium name="The Broad Institute Genomics Platform"/>
            <consortium name="The Broad Institute Genome Sequencing Center for Infectious Disease"/>
            <person name="Wu L."/>
            <person name="Ma J."/>
        </authorList>
    </citation>
    <scope>NUCLEOTIDE SEQUENCE [LARGE SCALE GENOMIC DNA]</scope>
    <source>
        <strain evidence="2">CCUG 61485</strain>
    </source>
</reference>
<sequence>MSFKKTAILFVVGLVLLSCKEDPTAKINKENAEAAQQRDYSIKNESPIINFDRSEHDFGTINEGDVVETTFDFKNTGKNELIIYSAKASCGCTVPEYPKQPILPGESGIIKVKFNSAGKPNKQMKEITLTTNTLNGVEKVFIKAQVTPKAS</sequence>
<dbReference type="Gene3D" id="2.60.40.10">
    <property type="entry name" value="Immunoglobulins"/>
    <property type="match status" value="1"/>
</dbReference>
<proteinExistence type="predicted"/>
<evidence type="ECO:0000313" key="1">
    <source>
        <dbReference type="EMBL" id="MFD1316591.1"/>
    </source>
</evidence>
<comment type="caution">
    <text evidence="1">The sequence shown here is derived from an EMBL/GenBank/DDBJ whole genome shotgun (WGS) entry which is preliminary data.</text>
</comment>